<dbReference type="Ensembl" id="ENSCPBT00000024102.1">
    <property type="protein sequence ID" value="ENSCPBP00000020470.1"/>
    <property type="gene ID" value="ENSCPBG00000014733.1"/>
</dbReference>
<dbReference type="GO" id="GO:0008320">
    <property type="term" value="F:protein transmembrane transporter activity"/>
    <property type="evidence" value="ECO:0007669"/>
    <property type="project" value="InterPro"/>
</dbReference>
<accession>A0A8C3HMB1</accession>
<protein>
    <submittedName>
        <fullName evidence="10">Translocase of outer mitochondrial membrane 40</fullName>
    </submittedName>
</protein>
<reference evidence="10" key="1">
    <citation type="submission" date="2025-08" db="UniProtKB">
        <authorList>
            <consortium name="Ensembl"/>
        </authorList>
    </citation>
    <scope>IDENTIFICATION</scope>
</reference>
<comment type="subcellular location">
    <subcellularLocation>
        <location evidence="1">Mitochondrion outer membrane</location>
        <topology evidence="1">Multi-pass membrane protein</topology>
    </subcellularLocation>
</comment>
<dbReference type="GO" id="GO:0030150">
    <property type="term" value="P:protein import into mitochondrial matrix"/>
    <property type="evidence" value="ECO:0007669"/>
    <property type="project" value="Ensembl"/>
</dbReference>
<evidence type="ECO:0000256" key="8">
    <source>
        <dbReference type="ARBA" id="ARBA00023128"/>
    </source>
</evidence>
<proteinExistence type="inferred from homology"/>
<dbReference type="Proteomes" id="UP000694380">
    <property type="component" value="Unplaced"/>
</dbReference>
<dbReference type="InterPro" id="IPR027246">
    <property type="entry name" value="Porin_Euk/Tom40"/>
</dbReference>
<evidence type="ECO:0000256" key="6">
    <source>
        <dbReference type="ARBA" id="ARBA00022787"/>
    </source>
</evidence>
<dbReference type="InterPro" id="IPR037930">
    <property type="entry name" value="Tom40"/>
</dbReference>
<dbReference type="Gene3D" id="2.40.160.10">
    <property type="entry name" value="Porin"/>
    <property type="match status" value="1"/>
</dbReference>
<keyword evidence="5" id="KW-0812">Transmembrane</keyword>
<dbReference type="InterPro" id="IPR023614">
    <property type="entry name" value="Porin_dom_sf"/>
</dbReference>
<evidence type="ECO:0000256" key="4">
    <source>
        <dbReference type="ARBA" id="ARBA00022452"/>
    </source>
</evidence>
<dbReference type="GO" id="GO:0006626">
    <property type="term" value="P:protein targeting to mitochondrion"/>
    <property type="evidence" value="ECO:0007669"/>
    <property type="project" value="Ensembl"/>
</dbReference>
<name>A0A8C3HMB1_CHRPI</name>
<keyword evidence="7" id="KW-0653">Protein transport</keyword>
<keyword evidence="11" id="KW-1185">Reference proteome</keyword>
<dbReference type="GO" id="GO:0005743">
    <property type="term" value="C:mitochondrial inner membrane"/>
    <property type="evidence" value="ECO:0007669"/>
    <property type="project" value="Ensembl"/>
</dbReference>
<keyword evidence="4" id="KW-1134">Transmembrane beta strand</keyword>
<evidence type="ECO:0000256" key="5">
    <source>
        <dbReference type="ARBA" id="ARBA00022692"/>
    </source>
</evidence>
<keyword evidence="6" id="KW-1000">Mitochondrion outer membrane</keyword>
<keyword evidence="9" id="KW-0472">Membrane</keyword>
<evidence type="ECO:0000256" key="7">
    <source>
        <dbReference type="ARBA" id="ARBA00022927"/>
    </source>
</evidence>
<dbReference type="GeneTree" id="ENSGT00390000003308"/>
<evidence type="ECO:0000256" key="9">
    <source>
        <dbReference type="ARBA" id="ARBA00023136"/>
    </source>
</evidence>
<keyword evidence="3" id="KW-0813">Transport</keyword>
<evidence type="ECO:0000313" key="11">
    <source>
        <dbReference type="Proteomes" id="UP000694380"/>
    </source>
</evidence>
<dbReference type="Pfam" id="PF01459">
    <property type="entry name" value="Porin_3"/>
    <property type="match status" value="1"/>
</dbReference>
<dbReference type="GO" id="GO:0005742">
    <property type="term" value="C:mitochondrial outer membrane translocase complex"/>
    <property type="evidence" value="ECO:0007669"/>
    <property type="project" value="Ensembl"/>
</dbReference>
<dbReference type="GO" id="GO:0005829">
    <property type="term" value="C:cytosol"/>
    <property type="evidence" value="ECO:0007669"/>
    <property type="project" value="Ensembl"/>
</dbReference>
<sequence length="347" mass="37498">MWGIQGMGGILGGIWRCSPLLNTAICSLHSPPPWVTSWPPALPHPPPPCRVLDLGWCQCRLASPCPPSAGWAPLRRSGRRRRGIGYPTLAPLRNVTASAKVNHSVALSTVGDSSYHFGVTYVGTKQLSPTEAFPVLVGDMDNSGSLNAQIIHQLSTRLRSKVAFQTQQSKFVNWHVDGEYRGEDFTAAVTLGNPDILVGSGILVAHYLQSITPCLALGGELVYHRRPGEEGTVMSLAGKYTAPNWIGTLTVGQAGAHATYYHKANDQLQVGVEFEASTRMQDTSVSFGYQLDLPKANLLFKGSVDSNWIVGAVLEKKLLPLPLTLAMGAFLNHRKNKFQCGFGLTIG</sequence>
<gene>
    <name evidence="10" type="primary">TOMM40</name>
</gene>
<comment type="similarity">
    <text evidence="2">Belongs to the Tom40 family.</text>
</comment>
<dbReference type="GO" id="GO:0044233">
    <property type="term" value="C:mitochondria-associated endoplasmic reticulum membrane contact site"/>
    <property type="evidence" value="ECO:0007669"/>
    <property type="project" value="Ensembl"/>
</dbReference>
<evidence type="ECO:0000256" key="2">
    <source>
        <dbReference type="ARBA" id="ARBA00010510"/>
    </source>
</evidence>
<keyword evidence="8" id="KW-0496">Mitochondrion</keyword>
<dbReference type="PANTHER" id="PTHR10802">
    <property type="entry name" value="MITOCHONDRIAL IMPORT RECEPTOR SUBUNIT TOM40"/>
    <property type="match status" value="1"/>
</dbReference>
<evidence type="ECO:0000256" key="1">
    <source>
        <dbReference type="ARBA" id="ARBA00004374"/>
    </source>
</evidence>
<reference evidence="10" key="2">
    <citation type="submission" date="2025-09" db="UniProtKB">
        <authorList>
            <consortium name="Ensembl"/>
        </authorList>
    </citation>
    <scope>IDENTIFICATION</scope>
</reference>
<evidence type="ECO:0000313" key="10">
    <source>
        <dbReference type="Ensembl" id="ENSCPBP00000020470.1"/>
    </source>
</evidence>
<dbReference type="CDD" id="cd07305">
    <property type="entry name" value="Porin3_Tom40"/>
    <property type="match status" value="1"/>
</dbReference>
<dbReference type="AlphaFoldDB" id="A0A8C3HMB1"/>
<evidence type="ECO:0000256" key="3">
    <source>
        <dbReference type="ARBA" id="ARBA00022448"/>
    </source>
</evidence>
<organism evidence="10 11">
    <name type="scientific">Chrysemys picta bellii</name>
    <name type="common">Western painted turtle</name>
    <name type="synonym">Emys bellii</name>
    <dbReference type="NCBI Taxonomy" id="8478"/>
    <lineage>
        <taxon>Eukaryota</taxon>
        <taxon>Metazoa</taxon>
        <taxon>Chordata</taxon>
        <taxon>Craniata</taxon>
        <taxon>Vertebrata</taxon>
        <taxon>Euteleostomi</taxon>
        <taxon>Archelosauria</taxon>
        <taxon>Testudinata</taxon>
        <taxon>Testudines</taxon>
        <taxon>Cryptodira</taxon>
        <taxon>Durocryptodira</taxon>
        <taxon>Testudinoidea</taxon>
        <taxon>Emydidae</taxon>
        <taxon>Chrysemys</taxon>
    </lineage>
</organism>
<dbReference type="FunFam" id="2.40.160.10:FF:000005">
    <property type="entry name" value="mitochondrial import receptor subunit TOM40 homolog"/>
    <property type="match status" value="1"/>
</dbReference>